<dbReference type="Proteomes" id="UP000198727">
    <property type="component" value="Unassembled WGS sequence"/>
</dbReference>
<reference evidence="7" key="1">
    <citation type="submission" date="2016-10" db="EMBL/GenBank/DDBJ databases">
        <authorList>
            <person name="Varghese N."/>
            <person name="Submissions S."/>
        </authorList>
    </citation>
    <scope>NUCLEOTIDE SEQUENCE [LARGE SCALE GENOMIC DNA]</scope>
    <source>
        <strain evidence="7">CGMCC 4.5579</strain>
    </source>
</reference>
<dbReference type="InterPro" id="IPR015168">
    <property type="entry name" value="SsuA/THI5"/>
</dbReference>
<dbReference type="STRING" id="587909.SAMN05421810_101887"/>
<dbReference type="GO" id="GO:0042597">
    <property type="term" value="C:periplasmic space"/>
    <property type="evidence" value="ECO:0007669"/>
    <property type="project" value="UniProtKB-SubCell"/>
</dbReference>
<dbReference type="PANTHER" id="PTHR30024">
    <property type="entry name" value="ALIPHATIC SULFONATES-BINDING PROTEIN-RELATED"/>
    <property type="match status" value="1"/>
</dbReference>
<evidence type="ECO:0000256" key="1">
    <source>
        <dbReference type="ARBA" id="ARBA00004418"/>
    </source>
</evidence>
<feature type="chain" id="PRO_5011504948" evidence="4">
    <location>
        <begin position="30"/>
        <end position="322"/>
    </location>
</feature>
<dbReference type="AlphaFoldDB" id="A0A1I5MEL6"/>
<evidence type="ECO:0000256" key="4">
    <source>
        <dbReference type="SAM" id="SignalP"/>
    </source>
</evidence>
<gene>
    <name evidence="6" type="ORF">SAMN05421810_101887</name>
</gene>
<evidence type="ECO:0000256" key="2">
    <source>
        <dbReference type="ARBA" id="ARBA00010742"/>
    </source>
</evidence>
<comment type="similarity">
    <text evidence="2">Belongs to the bacterial solute-binding protein SsuA/TauA family.</text>
</comment>
<keyword evidence="7" id="KW-1185">Reference proteome</keyword>
<dbReference type="PROSITE" id="PS51257">
    <property type="entry name" value="PROKAR_LIPOPROTEIN"/>
    <property type="match status" value="1"/>
</dbReference>
<protein>
    <submittedName>
        <fullName evidence="6">NitT/TauT family transport system substrate-binding protein</fullName>
    </submittedName>
</protein>
<dbReference type="EMBL" id="FOWW01000001">
    <property type="protein sequence ID" value="SFP07757.1"/>
    <property type="molecule type" value="Genomic_DNA"/>
</dbReference>
<comment type="subcellular location">
    <subcellularLocation>
        <location evidence="1">Periplasm</location>
    </subcellularLocation>
</comment>
<sequence length="322" mass="33906">MTRPLRSPRSLRVLAVGAALALTAGCGSAGTGGQDGTGTVRVGVIPIVDVAPIYLGKEQGFFADRGIELALESGQGGAAIVPGVVSGQFQFGFSNVTSLLLARSKGLPLKVVAAGNSTTGDAEKDFGAVVVPADSDITDAAGLAGRTVAVNTANNIGDTTIREVVRQAGGDPTTIKFVELPFPDMPAAVQQHRVDAAWVVEPFLTVTTRQGARPVAANFAGTDPELMVAAYFTSQQLIDSDPDLVQRFTEAMNESLRYARDHPDEARRILGTYTQIDAETAASLTLPRWPTEINVASIQRLADLAVRDGLITKEPNVRDLLR</sequence>
<keyword evidence="3 4" id="KW-0732">Signal</keyword>
<proteinExistence type="inferred from homology"/>
<dbReference type="Gene3D" id="3.40.190.10">
    <property type="entry name" value="Periplasmic binding protein-like II"/>
    <property type="match status" value="2"/>
</dbReference>
<dbReference type="RefSeq" id="WP_092528132.1">
    <property type="nucleotide sequence ID" value="NZ_FOWW01000001.1"/>
</dbReference>
<dbReference type="Pfam" id="PF09084">
    <property type="entry name" value="NMT1"/>
    <property type="match status" value="1"/>
</dbReference>
<dbReference type="PANTHER" id="PTHR30024:SF47">
    <property type="entry name" value="TAURINE-BINDING PERIPLASMIC PROTEIN"/>
    <property type="match status" value="1"/>
</dbReference>
<dbReference type="SUPFAM" id="SSF53850">
    <property type="entry name" value="Periplasmic binding protein-like II"/>
    <property type="match status" value="1"/>
</dbReference>
<feature type="domain" description="SsuA/THI5-like" evidence="5">
    <location>
        <begin position="49"/>
        <end position="266"/>
    </location>
</feature>
<feature type="signal peptide" evidence="4">
    <location>
        <begin position="1"/>
        <end position="29"/>
    </location>
</feature>
<evidence type="ECO:0000256" key="3">
    <source>
        <dbReference type="ARBA" id="ARBA00022729"/>
    </source>
</evidence>
<evidence type="ECO:0000313" key="6">
    <source>
        <dbReference type="EMBL" id="SFP07757.1"/>
    </source>
</evidence>
<name>A0A1I5MEL6_9PSEU</name>
<dbReference type="OrthoDB" id="8892982at2"/>
<accession>A0A1I5MEL6</accession>
<evidence type="ECO:0000259" key="5">
    <source>
        <dbReference type="Pfam" id="PF09084"/>
    </source>
</evidence>
<organism evidence="6 7">
    <name type="scientific">Amycolatopsis arida</name>
    <dbReference type="NCBI Taxonomy" id="587909"/>
    <lineage>
        <taxon>Bacteria</taxon>
        <taxon>Bacillati</taxon>
        <taxon>Actinomycetota</taxon>
        <taxon>Actinomycetes</taxon>
        <taxon>Pseudonocardiales</taxon>
        <taxon>Pseudonocardiaceae</taxon>
        <taxon>Amycolatopsis</taxon>
    </lineage>
</organism>
<evidence type="ECO:0000313" key="7">
    <source>
        <dbReference type="Proteomes" id="UP000198727"/>
    </source>
</evidence>